<protein>
    <submittedName>
        <fullName evidence="1">Uncharacterized protein</fullName>
    </submittedName>
</protein>
<evidence type="ECO:0000313" key="2">
    <source>
        <dbReference type="Proteomes" id="UP000204364"/>
    </source>
</evidence>
<accession>A0A1D8KSS8</accession>
<dbReference type="KEGG" id="vg:30310117"/>
<dbReference type="GeneID" id="30310117"/>
<keyword evidence="2" id="KW-1185">Reference proteome</keyword>
<organism evidence="1 2">
    <name type="scientific">Synechococcus phage S-WAM1</name>
    <dbReference type="NCBI Taxonomy" id="1815521"/>
    <lineage>
        <taxon>Viruses</taxon>
        <taxon>Duplodnaviria</taxon>
        <taxon>Heunggongvirae</taxon>
        <taxon>Uroviricota</taxon>
        <taxon>Caudoviricetes</taxon>
        <taxon>Pantevenvirales</taxon>
        <taxon>Kyanoviridae</taxon>
        <taxon>Sokavirus</taxon>
        <taxon>Sokavirus swam1</taxon>
    </lineage>
</organism>
<reference evidence="1 2" key="1">
    <citation type="journal article" date="2016" name="Virology">
        <title>The genomic content and context of auxiliary metabolic genes in marine cyanomyoviruses.</title>
        <authorList>
            <person name="Crummett L.T."/>
            <person name="Puxty R.J."/>
            <person name="Weihe C."/>
            <person name="Marston M.F."/>
            <person name="Martiny J.B."/>
        </authorList>
    </citation>
    <scope>NUCLEOTIDE SEQUENCE [LARGE SCALE GENOMIC DNA]</scope>
    <source>
        <strain evidence="1">0810PA09</strain>
    </source>
</reference>
<evidence type="ECO:0000313" key="1">
    <source>
        <dbReference type="EMBL" id="AOV61637.1"/>
    </source>
</evidence>
<dbReference type="RefSeq" id="YP_009325153.1">
    <property type="nucleotide sequence ID" value="NC_031944.1"/>
</dbReference>
<proteinExistence type="predicted"/>
<sequence>MASKIQDVWGRYIPVFAAGHDGTVNRATPIYAAETGNQKLGDVPKDADVHYVAKRLNTPPSRMEVCWYPNGRAQDFIQGWISISAVKKPQATTSGVRVSMKPQDFPGIGGTRMRYSAYLAKIRDVVRNRDIPIPLKNYLIQLIDYCDSHSGADRTDLLDAYQLFASSSAFDSLNNIQKDFSELIAPICVLEHGHRSLEAMGFADLDKSNATVFVPTEGNYPLVDFIIYDDAGREYPFSVKVMSSTTNVIKPQDLMTFVNDNPNDPFMMQFKRTTEYEVLRRLGDESKGVAQTQYETIRYLAQTQPYSSELPANLSSLIPETPTPENFPDATIDANMATWNSMYDRWIRGNPRFLNEANLTTGRLGKYNQLSYLMAVAITKISQDRTNGLNYLELVRDFLMAQVSYYKFRIQANGLPEFKMENKFHNDFTNDTKFVLRTKASKGSPLNDRIGVQP</sequence>
<name>A0A1D8KSS8_9CAUD</name>
<gene>
    <name evidence="1" type="ORF">P090810_164</name>
</gene>
<dbReference type="EMBL" id="KU686210">
    <property type="protein sequence ID" value="AOV61637.1"/>
    <property type="molecule type" value="Genomic_DNA"/>
</dbReference>
<dbReference type="Proteomes" id="UP000204364">
    <property type="component" value="Segment"/>
</dbReference>